<evidence type="ECO:0000256" key="1">
    <source>
        <dbReference type="SAM" id="MobiDB-lite"/>
    </source>
</evidence>
<organism evidence="4 5">
    <name type="scientific">Conexibacter arvalis</name>
    <dbReference type="NCBI Taxonomy" id="912552"/>
    <lineage>
        <taxon>Bacteria</taxon>
        <taxon>Bacillati</taxon>
        <taxon>Actinomycetota</taxon>
        <taxon>Thermoleophilia</taxon>
        <taxon>Solirubrobacterales</taxon>
        <taxon>Conexibacteraceae</taxon>
        <taxon>Conexibacter</taxon>
    </lineage>
</organism>
<name>A0A840II78_9ACTN</name>
<dbReference type="EMBL" id="JACHNU010000005">
    <property type="protein sequence ID" value="MBB4664025.1"/>
    <property type="molecule type" value="Genomic_DNA"/>
</dbReference>
<evidence type="ECO:0000256" key="2">
    <source>
        <dbReference type="SAM" id="SignalP"/>
    </source>
</evidence>
<dbReference type="AlphaFoldDB" id="A0A840II78"/>
<reference evidence="4 5" key="1">
    <citation type="submission" date="2020-08" db="EMBL/GenBank/DDBJ databases">
        <title>Genomic Encyclopedia of Archaeal and Bacterial Type Strains, Phase II (KMG-II): from individual species to whole genera.</title>
        <authorList>
            <person name="Goeker M."/>
        </authorList>
    </citation>
    <scope>NUCLEOTIDE SEQUENCE [LARGE SCALE GENOMIC DNA]</scope>
    <source>
        <strain evidence="4 5">DSM 23288</strain>
    </source>
</reference>
<feature type="chain" id="PRO_5032987359" description="Bacterial Ig-like domain-containing protein" evidence="2">
    <location>
        <begin position="26"/>
        <end position="286"/>
    </location>
</feature>
<accession>A0A840II78</accession>
<evidence type="ECO:0000313" key="4">
    <source>
        <dbReference type="EMBL" id="MBB4664025.1"/>
    </source>
</evidence>
<keyword evidence="2" id="KW-0732">Signal</keyword>
<evidence type="ECO:0000259" key="3">
    <source>
        <dbReference type="Pfam" id="PF20251"/>
    </source>
</evidence>
<feature type="region of interest" description="Disordered" evidence="1">
    <location>
        <begin position="137"/>
        <end position="164"/>
    </location>
</feature>
<dbReference type="RefSeq" id="WP_183343738.1">
    <property type="nucleotide sequence ID" value="NZ_JACHNU010000005.1"/>
</dbReference>
<proteinExistence type="predicted"/>
<protein>
    <recommendedName>
        <fullName evidence="3">Bacterial Ig-like domain-containing protein</fullName>
    </recommendedName>
</protein>
<feature type="signal peptide" evidence="2">
    <location>
        <begin position="1"/>
        <end position="25"/>
    </location>
</feature>
<dbReference type="Proteomes" id="UP000585272">
    <property type="component" value="Unassembled WGS sequence"/>
</dbReference>
<feature type="compositionally biased region" description="Pro residues" evidence="1">
    <location>
        <begin position="141"/>
        <end position="164"/>
    </location>
</feature>
<dbReference type="Pfam" id="PF20251">
    <property type="entry name" value="Big_14"/>
    <property type="match status" value="1"/>
</dbReference>
<keyword evidence="5" id="KW-1185">Reference proteome</keyword>
<sequence length="286" mass="30098">MRTKPMLVAAAAAAGTLLAPSAALAAKPPTAKALEPFGLTATWPVRGAKAEVAAGAKLTVSLRRGARAPKARRASARVTLLRLAGAGAPARTVTTRPLRGGTGRVTVRLPAAKGVSYALRLKVRGKLFASRLNVPAARPVTPEPSPAPPAPDPAPAPEPAPPFTPVIKPPACPSGTAEVTHHLWSDVIVETSADLTLRNSGTGCLRYTWSFTIERKQEDGSWTEVPSGVGFLAVVRLLQPGETVRYDWKVPDETPPGRYRLVPNRFHPADDGAPIAAAPREFTVTH</sequence>
<comment type="caution">
    <text evidence="4">The sequence shown here is derived from an EMBL/GenBank/DDBJ whole genome shotgun (WGS) entry which is preliminary data.</text>
</comment>
<dbReference type="InterPro" id="IPR046878">
    <property type="entry name" value="Big_14"/>
</dbReference>
<feature type="domain" description="Bacterial Ig-like" evidence="3">
    <location>
        <begin position="193"/>
        <end position="262"/>
    </location>
</feature>
<evidence type="ECO:0000313" key="5">
    <source>
        <dbReference type="Proteomes" id="UP000585272"/>
    </source>
</evidence>
<gene>
    <name evidence="4" type="ORF">BDZ31_003626</name>
</gene>